<name>A0A1S1QRT6_9ACTN</name>
<dbReference type="OrthoDB" id="4546196at2"/>
<dbReference type="EMBL" id="MBLM01000117">
    <property type="protein sequence ID" value="OHV36279.1"/>
    <property type="molecule type" value="Genomic_DNA"/>
</dbReference>
<gene>
    <name evidence="2" type="ORF">CC117_17930</name>
</gene>
<dbReference type="Proteomes" id="UP000179627">
    <property type="component" value="Unassembled WGS sequence"/>
</dbReference>
<proteinExistence type="predicted"/>
<feature type="transmembrane region" description="Helical" evidence="1">
    <location>
        <begin position="74"/>
        <end position="94"/>
    </location>
</feature>
<accession>A0A1S1QRT6</accession>
<feature type="transmembrane region" description="Helical" evidence="1">
    <location>
        <begin position="106"/>
        <end position="125"/>
    </location>
</feature>
<feature type="transmembrane region" description="Helical" evidence="1">
    <location>
        <begin position="12"/>
        <end position="31"/>
    </location>
</feature>
<organism evidence="2 3">
    <name type="scientific">Parafrankia colletiae</name>
    <dbReference type="NCBI Taxonomy" id="573497"/>
    <lineage>
        <taxon>Bacteria</taxon>
        <taxon>Bacillati</taxon>
        <taxon>Actinomycetota</taxon>
        <taxon>Actinomycetes</taxon>
        <taxon>Frankiales</taxon>
        <taxon>Frankiaceae</taxon>
        <taxon>Parafrankia</taxon>
    </lineage>
</organism>
<evidence type="ECO:0000313" key="2">
    <source>
        <dbReference type="EMBL" id="OHV36279.1"/>
    </source>
</evidence>
<evidence type="ECO:0000313" key="3">
    <source>
        <dbReference type="Proteomes" id="UP000179627"/>
    </source>
</evidence>
<sequence length="144" mass="15622">MVPTLAGRLQTRLFLLATVGTLLTVLITPVLPTDAPLGAACRASFGVLFTVAVIGLGWELAYHGLQQFRWEKDWPMLFGLLTALNEGLLVWLAVRAGAVPGADGLAGAAFLVHFAVVWLGVWLTANGPMRVPFLRWRFRGGRLI</sequence>
<comment type="caution">
    <text evidence="2">The sequence shown here is derived from an EMBL/GenBank/DDBJ whole genome shotgun (WGS) entry which is preliminary data.</text>
</comment>
<keyword evidence="3" id="KW-1185">Reference proteome</keyword>
<reference evidence="3" key="1">
    <citation type="submission" date="2016-07" db="EMBL/GenBank/DDBJ databases">
        <title>Sequence Frankia sp. strain CcI1.17.</title>
        <authorList>
            <person name="Ghodhbane-Gtari F."/>
            <person name="Swanson E."/>
            <person name="Gueddou A."/>
            <person name="Morris K."/>
            <person name="Hezbri K."/>
            <person name="Ktari A."/>
            <person name="Nouioui I."/>
            <person name="Abebe-Akele F."/>
            <person name="Simpson S."/>
            <person name="Thomas K."/>
            <person name="Gtari M."/>
            <person name="Tisa L.S."/>
            <person name="Hurst S."/>
        </authorList>
    </citation>
    <scope>NUCLEOTIDE SEQUENCE [LARGE SCALE GENOMIC DNA]</scope>
    <source>
        <strain evidence="3">Cc1.17</strain>
    </source>
</reference>
<keyword evidence="1" id="KW-0472">Membrane</keyword>
<dbReference type="RefSeq" id="WP_071084900.1">
    <property type="nucleotide sequence ID" value="NZ_MBLM01000117.1"/>
</dbReference>
<dbReference type="AlphaFoldDB" id="A0A1S1QRT6"/>
<keyword evidence="1" id="KW-0812">Transmembrane</keyword>
<feature type="transmembrane region" description="Helical" evidence="1">
    <location>
        <begin position="43"/>
        <end position="62"/>
    </location>
</feature>
<keyword evidence="1" id="KW-1133">Transmembrane helix</keyword>
<evidence type="ECO:0000256" key="1">
    <source>
        <dbReference type="SAM" id="Phobius"/>
    </source>
</evidence>
<protein>
    <submittedName>
        <fullName evidence="2">Uncharacterized protein</fullName>
    </submittedName>
</protein>